<name>A0A1L3LRW3_9HYPH</name>
<accession>A0A1L3LRW3</accession>
<keyword evidence="2" id="KW-1185">Reference proteome</keyword>
<dbReference type="EMBL" id="CP013107">
    <property type="protein sequence ID" value="APG92829.1"/>
    <property type="molecule type" value="Genomic_DNA"/>
</dbReference>
<dbReference type="AlphaFoldDB" id="A0A1L3LRW3"/>
<evidence type="ECO:0000313" key="2">
    <source>
        <dbReference type="Proteomes" id="UP000182306"/>
    </source>
</evidence>
<dbReference type="KEGG" id="same:SAMCFNEI73_Ch3579"/>
<protein>
    <submittedName>
        <fullName evidence="1">Uncharacterized protein</fullName>
    </submittedName>
</protein>
<gene>
    <name evidence="1" type="ORF">SAMCFNEI73_Ch3579</name>
</gene>
<sequence>MNGGSLPAIDCRTSLPARTGSGAECSRHIACHGINLSGVGLMRH</sequence>
<proteinExistence type="predicted"/>
<evidence type="ECO:0000313" key="1">
    <source>
        <dbReference type="EMBL" id="APG92829.1"/>
    </source>
</evidence>
<dbReference type="Proteomes" id="UP000182306">
    <property type="component" value="Chromosome"/>
</dbReference>
<dbReference type="STRING" id="194963.SAMCFNEI73_Ch3579"/>
<organism evidence="1 2">
    <name type="scientific">Sinorhizobium americanum</name>
    <dbReference type="NCBI Taxonomy" id="194963"/>
    <lineage>
        <taxon>Bacteria</taxon>
        <taxon>Pseudomonadati</taxon>
        <taxon>Pseudomonadota</taxon>
        <taxon>Alphaproteobacteria</taxon>
        <taxon>Hyphomicrobiales</taxon>
        <taxon>Rhizobiaceae</taxon>
        <taxon>Sinorhizobium/Ensifer group</taxon>
        <taxon>Sinorhizobium</taxon>
    </lineage>
</organism>
<reference evidence="1 2" key="1">
    <citation type="submission" date="2015-10" db="EMBL/GenBank/DDBJ databases">
        <title>Genomic differences between typical nodule nitrogen-fixing rhizobial strains and those coming from bean seeds.</title>
        <authorList>
            <person name="Peralta H."/>
            <person name="Aguilar-Vera A."/>
            <person name="Diaz R."/>
            <person name="Mora Y."/>
            <person name="Martinez-Batallar G."/>
            <person name="Salazar E."/>
            <person name="Vargas-Lagunas C."/>
            <person name="Encarnacion S."/>
            <person name="Girard L."/>
            <person name="Mora J."/>
        </authorList>
    </citation>
    <scope>NUCLEOTIDE SEQUENCE [LARGE SCALE GENOMIC DNA]</scope>
    <source>
        <strain evidence="1 2">CFNEI 73</strain>
    </source>
</reference>